<dbReference type="EMBL" id="CAJHIT010000005">
    <property type="protein sequence ID" value="CAD6502086.1"/>
    <property type="molecule type" value="Genomic_DNA"/>
</dbReference>
<evidence type="ECO:0000313" key="2">
    <source>
        <dbReference type="Proteomes" id="UP000683417"/>
    </source>
</evidence>
<protein>
    <submittedName>
        <fullName evidence="1">BgTH12-02328</fullName>
    </submittedName>
</protein>
<proteinExistence type="predicted"/>
<gene>
    <name evidence="1" type="ORF">BGTH12_LOCUS3444</name>
</gene>
<dbReference type="Proteomes" id="UP000683417">
    <property type="component" value="Unassembled WGS sequence"/>
</dbReference>
<evidence type="ECO:0000313" key="1">
    <source>
        <dbReference type="EMBL" id="CAD6502086.1"/>
    </source>
</evidence>
<name>A0A9W4GES5_BLUGR</name>
<reference evidence="1" key="1">
    <citation type="submission" date="2020-10" db="EMBL/GenBank/DDBJ databases">
        <authorList>
            <person name="Muller C M."/>
        </authorList>
    </citation>
    <scope>NUCLEOTIDE SEQUENCE</scope>
    <source>
        <strain evidence="1">THUN-12</strain>
    </source>
</reference>
<organism evidence="1 2">
    <name type="scientific">Blumeria graminis f. sp. triticale</name>
    <dbReference type="NCBI Taxonomy" id="1689686"/>
    <lineage>
        <taxon>Eukaryota</taxon>
        <taxon>Fungi</taxon>
        <taxon>Dikarya</taxon>
        <taxon>Ascomycota</taxon>
        <taxon>Pezizomycotina</taxon>
        <taxon>Leotiomycetes</taxon>
        <taxon>Erysiphales</taxon>
        <taxon>Erysiphaceae</taxon>
        <taxon>Blumeria</taxon>
    </lineage>
</organism>
<comment type="caution">
    <text evidence="1">The sequence shown here is derived from an EMBL/GenBank/DDBJ whole genome shotgun (WGS) entry which is preliminary data.</text>
</comment>
<dbReference type="AlphaFoldDB" id="A0A9W4GES5"/>
<sequence>MTCNTVSLILKGHPNQL</sequence>
<accession>A0A9W4GES5</accession>